<name>A0A9P1N426_9PELO</name>
<keyword evidence="2" id="KW-1185">Reference proteome</keyword>
<dbReference type="EMBL" id="CANHGI010000005">
    <property type="protein sequence ID" value="CAI5450565.1"/>
    <property type="molecule type" value="Genomic_DNA"/>
</dbReference>
<comment type="caution">
    <text evidence="1">The sequence shown here is derived from an EMBL/GenBank/DDBJ whole genome shotgun (WGS) entry which is preliminary data.</text>
</comment>
<accession>A0A9P1N426</accession>
<reference evidence="1" key="1">
    <citation type="submission" date="2022-11" db="EMBL/GenBank/DDBJ databases">
        <authorList>
            <person name="Kikuchi T."/>
        </authorList>
    </citation>
    <scope>NUCLEOTIDE SEQUENCE</scope>
    <source>
        <strain evidence="1">PS1010</strain>
    </source>
</reference>
<protein>
    <submittedName>
        <fullName evidence="1">Uncharacterized protein</fullName>
    </submittedName>
</protein>
<gene>
    <name evidence="1" type="ORF">CAMP_LOCUS13202</name>
</gene>
<evidence type="ECO:0000313" key="1">
    <source>
        <dbReference type="EMBL" id="CAI5450565.1"/>
    </source>
</evidence>
<proteinExistence type="predicted"/>
<dbReference type="Proteomes" id="UP001152747">
    <property type="component" value="Unassembled WGS sequence"/>
</dbReference>
<dbReference type="AlphaFoldDB" id="A0A9P1N426"/>
<evidence type="ECO:0000313" key="2">
    <source>
        <dbReference type="Proteomes" id="UP001152747"/>
    </source>
</evidence>
<sequence>MFILLISILVGAHAEELTGNAEHAHRLVRDFYKKAKHGTIEEAKMFLDDRFVYKSYIGPDSNGEGFIKLVAKDGAEVNLDKPELVDNGKDKVVLVYTNKNIKLSFELKMTINVSKIGSFKLGSVVRAFVKNEY</sequence>
<organism evidence="1 2">
    <name type="scientific">Caenorhabditis angaria</name>
    <dbReference type="NCBI Taxonomy" id="860376"/>
    <lineage>
        <taxon>Eukaryota</taxon>
        <taxon>Metazoa</taxon>
        <taxon>Ecdysozoa</taxon>
        <taxon>Nematoda</taxon>
        <taxon>Chromadorea</taxon>
        <taxon>Rhabditida</taxon>
        <taxon>Rhabditina</taxon>
        <taxon>Rhabditomorpha</taxon>
        <taxon>Rhabditoidea</taxon>
        <taxon>Rhabditidae</taxon>
        <taxon>Peloderinae</taxon>
        <taxon>Caenorhabditis</taxon>
    </lineage>
</organism>